<dbReference type="InterPro" id="IPR006461">
    <property type="entry name" value="PLAC_motif_containing"/>
</dbReference>
<sequence>MDDENQTSRYVKLNKAQISADDGEITPGELNQAIPTSQLHVRKCNECGQVLPESYQAPANEPWSSGIFGCTQDTESCWTGLFCPCVLFGRNVERLRDETPWTTPCICHAICVEGGMALAAATAFTYGIDPQTTCLLWEGLFFTWWMCGIYTGLARQTLQSKYHLKNSPCDPCLVHCCMHWCALCQEHREMISRLSDETVMPMTVVNPPPVQEMTGRDNHESETTSKTERNGDDSAALEMQTVAL</sequence>
<evidence type="ECO:0000313" key="2">
    <source>
        <dbReference type="EMBL" id="KAK9672774.1"/>
    </source>
</evidence>
<protein>
    <recommendedName>
        <fullName evidence="4">Cell number regulator 6</fullName>
    </recommendedName>
</protein>
<name>A0AAW1H9P4_SAPOF</name>
<feature type="region of interest" description="Disordered" evidence="1">
    <location>
        <begin position="207"/>
        <end position="236"/>
    </location>
</feature>
<reference evidence="2" key="1">
    <citation type="submission" date="2024-03" db="EMBL/GenBank/DDBJ databases">
        <title>WGS assembly of Saponaria officinalis var. Norfolk2.</title>
        <authorList>
            <person name="Jenkins J."/>
            <person name="Shu S."/>
            <person name="Grimwood J."/>
            <person name="Barry K."/>
            <person name="Goodstein D."/>
            <person name="Schmutz J."/>
            <person name="Leebens-Mack J."/>
            <person name="Osbourn A."/>
        </authorList>
    </citation>
    <scope>NUCLEOTIDE SEQUENCE [LARGE SCALE GENOMIC DNA]</scope>
    <source>
        <strain evidence="2">JIC</strain>
    </source>
</reference>
<accession>A0AAW1H9P4</accession>
<feature type="compositionally biased region" description="Basic and acidic residues" evidence="1">
    <location>
        <begin position="214"/>
        <end position="232"/>
    </location>
</feature>
<evidence type="ECO:0000256" key="1">
    <source>
        <dbReference type="SAM" id="MobiDB-lite"/>
    </source>
</evidence>
<evidence type="ECO:0000313" key="3">
    <source>
        <dbReference type="Proteomes" id="UP001443914"/>
    </source>
</evidence>
<keyword evidence="3" id="KW-1185">Reference proteome</keyword>
<proteinExistence type="predicted"/>
<dbReference type="Pfam" id="PF04749">
    <property type="entry name" value="PLAC8"/>
    <property type="match status" value="1"/>
</dbReference>
<comment type="caution">
    <text evidence="2">The sequence shown here is derived from an EMBL/GenBank/DDBJ whole genome shotgun (WGS) entry which is preliminary data.</text>
</comment>
<evidence type="ECO:0008006" key="4">
    <source>
        <dbReference type="Google" id="ProtNLM"/>
    </source>
</evidence>
<dbReference type="EMBL" id="JBDFQZ010000012">
    <property type="protein sequence ID" value="KAK9672774.1"/>
    <property type="molecule type" value="Genomic_DNA"/>
</dbReference>
<organism evidence="2 3">
    <name type="scientific">Saponaria officinalis</name>
    <name type="common">Common soapwort</name>
    <name type="synonym">Lychnis saponaria</name>
    <dbReference type="NCBI Taxonomy" id="3572"/>
    <lineage>
        <taxon>Eukaryota</taxon>
        <taxon>Viridiplantae</taxon>
        <taxon>Streptophyta</taxon>
        <taxon>Embryophyta</taxon>
        <taxon>Tracheophyta</taxon>
        <taxon>Spermatophyta</taxon>
        <taxon>Magnoliopsida</taxon>
        <taxon>eudicotyledons</taxon>
        <taxon>Gunneridae</taxon>
        <taxon>Pentapetalae</taxon>
        <taxon>Caryophyllales</taxon>
        <taxon>Caryophyllaceae</taxon>
        <taxon>Caryophylleae</taxon>
        <taxon>Saponaria</taxon>
    </lineage>
</organism>
<dbReference type="Proteomes" id="UP001443914">
    <property type="component" value="Unassembled WGS sequence"/>
</dbReference>
<dbReference type="AlphaFoldDB" id="A0AAW1H9P4"/>
<dbReference type="PANTHER" id="PTHR15907">
    <property type="entry name" value="DUF614 FAMILY PROTEIN-RELATED"/>
    <property type="match status" value="1"/>
</dbReference>
<dbReference type="NCBIfam" id="TIGR01571">
    <property type="entry name" value="A_thal_Cys_rich"/>
    <property type="match status" value="1"/>
</dbReference>
<gene>
    <name evidence="2" type="ORF">RND81_12G123900</name>
</gene>